<organism evidence="3 4">
    <name type="scientific">Flavobacterium sinopsychrotolerans</name>
    <dbReference type="NCBI Taxonomy" id="604089"/>
    <lineage>
        <taxon>Bacteria</taxon>
        <taxon>Pseudomonadati</taxon>
        <taxon>Bacteroidota</taxon>
        <taxon>Flavobacteriia</taxon>
        <taxon>Flavobacteriales</taxon>
        <taxon>Flavobacteriaceae</taxon>
        <taxon>Flavobacterium</taxon>
    </lineage>
</organism>
<gene>
    <name evidence="3" type="ORF">SAMN04487942_0321</name>
</gene>
<keyword evidence="1" id="KW-0175">Coiled coil</keyword>
<feature type="transmembrane region" description="Helical" evidence="2">
    <location>
        <begin position="66"/>
        <end position="90"/>
    </location>
</feature>
<keyword evidence="2" id="KW-1133">Transmembrane helix</keyword>
<evidence type="ECO:0000256" key="2">
    <source>
        <dbReference type="SAM" id="Phobius"/>
    </source>
</evidence>
<dbReference type="Proteomes" id="UP000198657">
    <property type="component" value="Unassembled WGS sequence"/>
</dbReference>
<proteinExistence type="predicted"/>
<keyword evidence="2" id="KW-0812">Transmembrane</keyword>
<dbReference type="STRING" id="604089.SAMN04487942_0321"/>
<sequence>MKKALIFLLITTFITQTIGQTKENKADYKKLQEKIEKMGYDNQNIQKQYDNLTIQYQQTNDRLNNYLTFTGIVASIFGLLIALAGIYIGFESLRSQNRRKDAIKTLEDAKGYVNEKKRNLIS</sequence>
<protein>
    <submittedName>
        <fullName evidence="3">Uncharacterized protein</fullName>
    </submittedName>
</protein>
<feature type="coiled-coil region" evidence="1">
    <location>
        <begin position="28"/>
        <end position="62"/>
    </location>
</feature>
<evidence type="ECO:0000256" key="1">
    <source>
        <dbReference type="SAM" id="Coils"/>
    </source>
</evidence>
<evidence type="ECO:0000313" key="3">
    <source>
        <dbReference type="EMBL" id="SEN59631.1"/>
    </source>
</evidence>
<dbReference type="EMBL" id="FODN01000001">
    <property type="protein sequence ID" value="SEN59631.1"/>
    <property type="molecule type" value="Genomic_DNA"/>
</dbReference>
<evidence type="ECO:0000313" key="4">
    <source>
        <dbReference type="Proteomes" id="UP000198657"/>
    </source>
</evidence>
<dbReference type="AlphaFoldDB" id="A0A1H8HUE8"/>
<keyword evidence="2" id="KW-0472">Membrane</keyword>
<dbReference type="RefSeq" id="WP_091164697.1">
    <property type="nucleotide sequence ID" value="NZ_CBCSFM010000001.1"/>
</dbReference>
<reference evidence="4" key="1">
    <citation type="submission" date="2016-10" db="EMBL/GenBank/DDBJ databases">
        <authorList>
            <person name="Varghese N."/>
            <person name="Submissions S."/>
        </authorList>
    </citation>
    <scope>NUCLEOTIDE SEQUENCE [LARGE SCALE GENOMIC DNA]</scope>
    <source>
        <strain evidence="4">CGMCC 1.8704</strain>
    </source>
</reference>
<name>A0A1H8HUE8_9FLAO</name>
<keyword evidence="4" id="KW-1185">Reference proteome</keyword>
<accession>A0A1H8HUE8</accession>